<dbReference type="InterPro" id="IPR015306">
    <property type="entry name" value="Restrct_endonuc_II_PvuII"/>
</dbReference>
<dbReference type="Proteomes" id="UP000184085">
    <property type="component" value="Unassembled WGS sequence"/>
</dbReference>
<reference evidence="2" key="1">
    <citation type="submission" date="2016-09" db="EMBL/GenBank/DDBJ databases">
        <authorList>
            <person name="Wibberg D."/>
        </authorList>
    </citation>
    <scope>NUCLEOTIDE SEQUENCE [LARGE SCALE GENOMIC DNA]</scope>
</reference>
<keyword evidence="2" id="KW-1185">Reference proteome</keyword>
<dbReference type="SUPFAM" id="SSF52980">
    <property type="entry name" value="Restriction endonuclease-like"/>
    <property type="match status" value="1"/>
</dbReference>
<dbReference type="AlphaFoldDB" id="A0A1M4N674"/>
<name>A0A1M4N674_9RHOB</name>
<dbReference type="InterPro" id="IPR011335">
    <property type="entry name" value="Restrct_endonuc-II-like"/>
</dbReference>
<evidence type="ECO:0000313" key="1">
    <source>
        <dbReference type="EMBL" id="SCM69435.1"/>
    </source>
</evidence>
<dbReference type="EMBL" id="FMJB01000064">
    <property type="protein sequence ID" value="SCM69435.1"/>
    <property type="molecule type" value="Genomic_DNA"/>
</dbReference>
<sequence>MIFKSHPEAAELERLWPAIQRYQDLATRHGIDDIFQDNGGKLLQVLLLLGLKDLPGREGNDAIDNHGNEYELKSVNISLTKSFSTHHHMNPVIISKYRLVDWIFGVYDNINLLSIHLLTPKDMEPYYSKWELKWHESGGKDINNPKIPLSYVVENGRLLWGTPPKTKSRRSTKP</sequence>
<dbReference type="Gene3D" id="3.40.210.10">
    <property type="entry name" value="PVUII Endonuclease, subunit A"/>
    <property type="match status" value="1"/>
</dbReference>
<organism evidence="1 2">
    <name type="scientific">Donghicola eburneus</name>
    <dbReference type="NCBI Taxonomy" id="393278"/>
    <lineage>
        <taxon>Bacteria</taxon>
        <taxon>Pseudomonadati</taxon>
        <taxon>Pseudomonadota</taxon>
        <taxon>Alphaproteobacteria</taxon>
        <taxon>Rhodobacterales</taxon>
        <taxon>Roseobacteraceae</taxon>
        <taxon>Donghicola</taxon>
    </lineage>
</organism>
<dbReference type="Pfam" id="PF09225">
    <property type="entry name" value="Endonuc-PvuII"/>
    <property type="match status" value="1"/>
</dbReference>
<gene>
    <name evidence="1" type="ORF">KARMA_3674</name>
</gene>
<accession>A0A1M4N674</accession>
<dbReference type="InterPro" id="IPR038402">
    <property type="entry name" value="PvuII_sf"/>
</dbReference>
<dbReference type="CDD" id="cd22351">
    <property type="entry name" value="PvuII-like"/>
    <property type="match status" value="1"/>
</dbReference>
<proteinExistence type="predicted"/>
<evidence type="ECO:0000313" key="2">
    <source>
        <dbReference type="Proteomes" id="UP000184085"/>
    </source>
</evidence>
<dbReference type="RefSeq" id="WP_072709015.1">
    <property type="nucleotide sequence ID" value="NZ_FMJB01000064.1"/>
</dbReference>
<dbReference type="REBASE" id="177797">
    <property type="entry name" value="R2.DspMaORF3676P"/>
</dbReference>
<protein>
    <submittedName>
        <fullName evidence="1">Uncharacterized protein</fullName>
    </submittedName>
</protein>